<keyword evidence="2" id="KW-1185">Reference proteome</keyword>
<evidence type="ECO:0000313" key="2">
    <source>
        <dbReference type="Proteomes" id="UP000002695"/>
    </source>
</evidence>
<dbReference type="HOGENOM" id="CLU_3375874_0_0_6"/>
<sequence length="34" mass="4072">MYVPFNPGPQRLKNHHHGEIEVHLKRGLIGRRRQ</sequence>
<reference evidence="1 2" key="1">
    <citation type="journal article" date="2010" name="J. Bacteriol.">
        <title>Short-term signatures of evolutionary change in the Salmonella enterica serovar typhimurium 14028 genome.</title>
        <authorList>
            <person name="Jarvik T."/>
            <person name="Smillie C."/>
            <person name="Groisman E.A."/>
            <person name="Ochman H."/>
        </authorList>
    </citation>
    <scope>NUCLEOTIDE SEQUENCE [LARGE SCALE GENOMIC DNA]</scope>
    <source>
        <strain evidence="2">14028s / SGSC 2262</strain>
    </source>
</reference>
<dbReference type="AlphaFoldDB" id="A0A0F6B817"/>
<dbReference type="Proteomes" id="UP000002695">
    <property type="component" value="Chromosome"/>
</dbReference>
<proteinExistence type="predicted"/>
<dbReference type="KEGG" id="seo:STM14_4277"/>
<name>A0A0F6B817_SALT1</name>
<organism evidence="1 2">
    <name type="scientific">Salmonella typhimurium (strain 14028s / SGSC 2262)</name>
    <dbReference type="NCBI Taxonomy" id="588858"/>
    <lineage>
        <taxon>Bacteria</taxon>
        <taxon>Pseudomonadati</taxon>
        <taxon>Pseudomonadota</taxon>
        <taxon>Gammaproteobacteria</taxon>
        <taxon>Enterobacterales</taxon>
        <taxon>Enterobacteriaceae</taxon>
        <taxon>Salmonella</taxon>
    </lineage>
</organism>
<dbReference type="EMBL" id="CP001363">
    <property type="protein sequence ID" value="ACY90665.1"/>
    <property type="molecule type" value="Genomic_DNA"/>
</dbReference>
<protein>
    <submittedName>
        <fullName evidence="1">Uncharacterized protein</fullName>
    </submittedName>
</protein>
<gene>
    <name evidence="1" type="ordered locus">STM14_4277</name>
</gene>
<evidence type="ECO:0000313" key="1">
    <source>
        <dbReference type="EMBL" id="ACY90665.1"/>
    </source>
</evidence>
<accession>A0A0F6B817</accession>